<evidence type="ECO:0000313" key="2">
    <source>
        <dbReference type="EMBL" id="SVD66661.1"/>
    </source>
</evidence>
<reference evidence="2" key="1">
    <citation type="submission" date="2018-05" db="EMBL/GenBank/DDBJ databases">
        <authorList>
            <person name="Lanie J.A."/>
            <person name="Ng W.-L."/>
            <person name="Kazmierczak K.M."/>
            <person name="Andrzejewski T.M."/>
            <person name="Davidsen T.M."/>
            <person name="Wayne K.J."/>
            <person name="Tettelin H."/>
            <person name="Glass J.I."/>
            <person name="Rusch D."/>
            <person name="Podicherti R."/>
            <person name="Tsui H.-C.T."/>
            <person name="Winkler M.E."/>
        </authorList>
    </citation>
    <scope>NUCLEOTIDE SEQUENCE</scope>
</reference>
<dbReference type="EMBL" id="UINC01165329">
    <property type="protein sequence ID" value="SVD66661.1"/>
    <property type="molecule type" value="Genomic_DNA"/>
</dbReference>
<evidence type="ECO:0000256" key="1">
    <source>
        <dbReference type="SAM" id="Phobius"/>
    </source>
</evidence>
<protein>
    <submittedName>
        <fullName evidence="2">Uncharacterized protein</fullName>
    </submittedName>
</protein>
<proteinExistence type="predicted"/>
<dbReference type="AlphaFoldDB" id="A0A382X8M8"/>
<keyword evidence="1" id="KW-1133">Transmembrane helix</keyword>
<feature type="transmembrane region" description="Helical" evidence="1">
    <location>
        <begin position="20"/>
        <end position="40"/>
    </location>
</feature>
<name>A0A382X8M8_9ZZZZ</name>
<keyword evidence="1" id="KW-0472">Membrane</keyword>
<accession>A0A382X8M8</accession>
<sequence>MLKKNLKSIANLLTHHTLKVLTGIIILTFIQLYLAGSLQFKFSFDYLLSENNPPVE</sequence>
<keyword evidence="1" id="KW-0812">Transmembrane</keyword>
<gene>
    <name evidence="2" type="ORF">METZ01_LOCUS419515</name>
</gene>
<organism evidence="2">
    <name type="scientific">marine metagenome</name>
    <dbReference type="NCBI Taxonomy" id="408172"/>
    <lineage>
        <taxon>unclassified sequences</taxon>
        <taxon>metagenomes</taxon>
        <taxon>ecological metagenomes</taxon>
    </lineage>
</organism>
<feature type="non-terminal residue" evidence="2">
    <location>
        <position position="56"/>
    </location>
</feature>